<reference evidence="12 13" key="1">
    <citation type="journal article" date="2019" name="PLoS Pathog.">
        <title>Genome sequence of the bovine parasite Schistosoma bovis Tanzania.</title>
        <authorList>
            <person name="Oey H."/>
            <person name="Zakrzewski M."/>
            <person name="Gobert G."/>
            <person name="Gravermann K."/>
            <person name="Stoye J."/>
            <person name="Jones M."/>
            <person name="Mcmanus D."/>
            <person name="Krause L."/>
        </authorList>
    </citation>
    <scope>NUCLEOTIDE SEQUENCE [LARGE SCALE GENOMIC DNA]</scope>
    <source>
        <strain evidence="12 13">TAN1997</strain>
    </source>
</reference>
<dbReference type="InterPro" id="IPR002928">
    <property type="entry name" value="Myosin_tail"/>
</dbReference>
<name>A0A430Q6Y4_SCHBO</name>
<evidence type="ECO:0000259" key="11">
    <source>
        <dbReference type="Pfam" id="PF01576"/>
    </source>
</evidence>
<evidence type="ECO:0000256" key="1">
    <source>
        <dbReference type="ARBA" id="ARBA00004657"/>
    </source>
</evidence>
<feature type="coiled-coil region" evidence="10">
    <location>
        <begin position="138"/>
        <end position="710"/>
    </location>
</feature>
<gene>
    <name evidence="12" type="ORF">DC041_0005349</name>
</gene>
<dbReference type="PANTHER" id="PTHR46349">
    <property type="entry name" value="CINGULIN-LIKE PROTEIN 1-RELATED"/>
    <property type="match status" value="1"/>
</dbReference>
<sequence>MMNHDTESHVKISRTIYRGVSPSTTRLESRVRELEDLLDLERDARVRAERHAADLGFQVDALSERLDEAGGSTTQTQELLKRREMEINKLRKDLENANASLELAETSMRHTFKLSILDVYTMVVDCWSLVKFQRIHPQQSAESKLEGLDSQLNRLKSLTDDLQRQLTELNNAKSRLTSENFELLHINQDYEAQILNYSKAKSSLESQVDDLKRSLDDEAKNRFNLQAQLTSLQMDYDNLQAKYDEESEEASNLRSQVSKFNADIAALKSKFERELMKRERLKAVSLEKLKTKLTLEIKDLQSEIESLSLENGELIRRAKAAESLASELQRRVDELTIEVNTLTSQNSQLEDQVKELKSSLRDANRRLTDLEALRSQLEAERDNLASALHDAEEALHDMDQKYQASQAALNHLKSEMEQRLRERDEELESLRKSTTRTIEELTVTITEMEVKYKSELSRLKKRYESNIAELEIQLDTANKANANLMKENKNLSQRITEHKRLQLANELEEIRSTLENLERLRKHAETELEEAQSRVSELTMQVNTLTNDKRRLEGDIGVMQADMDDAINAKQASEDRATRLNNEVLRLADELRQEQENYKHAEALRKQLEIEIREITVKLEEAEAFATREGRRMVQKLQARVRELEAEFDGESRRCKDALAQARKFERQYKELQTQAEDDRRMVLELQDLLDKTQMKMKAYKRQLEEMVNMAERTVTVRRVGPGGRAVSVARELSVTSNRGMRATSMM</sequence>
<dbReference type="SUPFAM" id="SSF90257">
    <property type="entry name" value="Myosin rod fragments"/>
    <property type="match status" value="2"/>
</dbReference>
<comment type="caution">
    <text evidence="12">The sequence shown here is derived from an EMBL/GenBank/DDBJ whole genome shotgun (WGS) entry which is preliminary data.</text>
</comment>
<keyword evidence="5" id="KW-0963">Cytoplasm</keyword>
<dbReference type="GO" id="GO:0016459">
    <property type="term" value="C:myosin complex"/>
    <property type="evidence" value="ECO:0007669"/>
    <property type="project" value="InterPro"/>
</dbReference>
<keyword evidence="8" id="KW-0505">Motor protein</keyword>
<feature type="domain" description="Myosin tail" evidence="11">
    <location>
        <begin position="496"/>
        <end position="719"/>
    </location>
</feature>
<dbReference type="Gene3D" id="1.20.5.170">
    <property type="match status" value="1"/>
</dbReference>
<comment type="similarity">
    <text evidence="2">Belongs to the paramyosin family.</text>
</comment>
<keyword evidence="4" id="KW-0787">Thick filament</keyword>
<evidence type="ECO:0000256" key="3">
    <source>
        <dbReference type="ARBA" id="ARBA00018623"/>
    </source>
</evidence>
<dbReference type="EMBL" id="QMKO01002456">
    <property type="protein sequence ID" value="RTG83447.1"/>
    <property type="molecule type" value="Genomic_DNA"/>
</dbReference>
<dbReference type="Pfam" id="PF01576">
    <property type="entry name" value="Myosin_tail_1"/>
    <property type="match status" value="1"/>
</dbReference>
<dbReference type="PANTHER" id="PTHR46349:SF6">
    <property type="entry name" value="MYOSIN-6-LIKE"/>
    <property type="match status" value="1"/>
</dbReference>
<accession>A0A430Q6Y4</accession>
<dbReference type="AlphaFoldDB" id="A0A430Q6Y4"/>
<organism evidence="12 13">
    <name type="scientific">Schistosoma bovis</name>
    <name type="common">Blood fluke</name>
    <dbReference type="NCBI Taxonomy" id="6184"/>
    <lineage>
        <taxon>Eukaryota</taxon>
        <taxon>Metazoa</taxon>
        <taxon>Spiralia</taxon>
        <taxon>Lophotrochozoa</taxon>
        <taxon>Platyhelminthes</taxon>
        <taxon>Trematoda</taxon>
        <taxon>Digenea</taxon>
        <taxon>Strigeidida</taxon>
        <taxon>Schistosomatoidea</taxon>
        <taxon>Schistosomatidae</taxon>
        <taxon>Schistosoma</taxon>
    </lineage>
</organism>
<keyword evidence="7" id="KW-0518">Myosin</keyword>
<evidence type="ECO:0000256" key="4">
    <source>
        <dbReference type="ARBA" id="ARBA00022433"/>
    </source>
</evidence>
<keyword evidence="13" id="KW-1185">Reference proteome</keyword>
<protein>
    <recommendedName>
        <fullName evidence="3">Paramyosin</fullName>
    </recommendedName>
</protein>
<comment type="subcellular location">
    <subcellularLocation>
        <location evidence="1">Cytoplasm</location>
        <location evidence="1">Myofibril</location>
    </subcellularLocation>
</comment>
<evidence type="ECO:0000256" key="2">
    <source>
        <dbReference type="ARBA" id="ARBA00008447"/>
    </source>
</evidence>
<evidence type="ECO:0000256" key="9">
    <source>
        <dbReference type="ARBA" id="ARBA00023179"/>
    </source>
</evidence>
<keyword evidence="9" id="KW-0514">Muscle protein</keyword>
<dbReference type="SUPFAM" id="SSF57997">
    <property type="entry name" value="Tropomyosin"/>
    <property type="match status" value="1"/>
</dbReference>
<proteinExistence type="inferred from homology"/>
<feature type="coiled-coil region" evidence="10">
    <location>
        <begin position="80"/>
        <end position="107"/>
    </location>
</feature>
<dbReference type="Proteomes" id="UP000290809">
    <property type="component" value="Unassembled WGS sequence"/>
</dbReference>
<evidence type="ECO:0000256" key="5">
    <source>
        <dbReference type="ARBA" id="ARBA00022490"/>
    </source>
</evidence>
<dbReference type="GO" id="GO:0030016">
    <property type="term" value="C:myofibril"/>
    <property type="evidence" value="ECO:0007669"/>
    <property type="project" value="UniProtKB-SubCell"/>
</dbReference>
<evidence type="ECO:0000256" key="7">
    <source>
        <dbReference type="ARBA" id="ARBA00023123"/>
    </source>
</evidence>
<dbReference type="STRING" id="6184.A0A430Q6Y4"/>
<evidence type="ECO:0000256" key="8">
    <source>
        <dbReference type="ARBA" id="ARBA00023175"/>
    </source>
</evidence>
<evidence type="ECO:0000256" key="6">
    <source>
        <dbReference type="ARBA" id="ARBA00023054"/>
    </source>
</evidence>
<dbReference type="Gene3D" id="1.20.5.1160">
    <property type="entry name" value="Vasodilator-stimulated phosphoprotein"/>
    <property type="match status" value="1"/>
</dbReference>
<evidence type="ECO:0000256" key="10">
    <source>
        <dbReference type="SAM" id="Coils"/>
    </source>
</evidence>
<dbReference type="Gene3D" id="1.20.5.340">
    <property type="match status" value="2"/>
</dbReference>
<keyword evidence="6 10" id="KW-0175">Coiled coil</keyword>
<dbReference type="Gene3D" id="1.10.287.1490">
    <property type="match status" value="1"/>
</dbReference>
<evidence type="ECO:0000313" key="12">
    <source>
        <dbReference type="EMBL" id="RTG83447.1"/>
    </source>
</evidence>
<evidence type="ECO:0000313" key="13">
    <source>
        <dbReference type="Proteomes" id="UP000290809"/>
    </source>
</evidence>
<dbReference type="GO" id="GO:0032982">
    <property type="term" value="C:myosin filament"/>
    <property type="evidence" value="ECO:0007669"/>
    <property type="project" value="UniProtKB-KW"/>
</dbReference>